<gene>
    <name evidence="10" type="ORF">WMSIL1_LOCUS1966</name>
</gene>
<proteinExistence type="inferred from homology"/>
<evidence type="ECO:0000256" key="8">
    <source>
        <dbReference type="SAM" id="MobiDB-lite"/>
    </source>
</evidence>
<dbReference type="GO" id="GO:0042555">
    <property type="term" value="C:MCM complex"/>
    <property type="evidence" value="ECO:0007669"/>
    <property type="project" value="TreeGrafter"/>
</dbReference>
<keyword evidence="6 7" id="KW-0238">DNA-binding</keyword>
<keyword evidence="5 7" id="KW-0067">ATP-binding</keyword>
<dbReference type="InterPro" id="IPR001208">
    <property type="entry name" value="MCM_dom"/>
</dbReference>
<dbReference type="PANTHER" id="PTHR11630:SF48">
    <property type="entry name" value="DNA HELICASE MCM9"/>
    <property type="match status" value="1"/>
</dbReference>
<dbReference type="GO" id="GO:0003697">
    <property type="term" value="F:single-stranded DNA binding"/>
    <property type="evidence" value="ECO:0007669"/>
    <property type="project" value="TreeGrafter"/>
</dbReference>
<dbReference type="GO" id="GO:0006260">
    <property type="term" value="P:DNA replication"/>
    <property type="evidence" value="ECO:0007669"/>
    <property type="project" value="InterPro"/>
</dbReference>
<evidence type="ECO:0000256" key="6">
    <source>
        <dbReference type="ARBA" id="ARBA00023125"/>
    </source>
</evidence>
<dbReference type="Gene3D" id="3.40.50.300">
    <property type="entry name" value="P-loop containing nucleotide triphosphate hydrolases"/>
    <property type="match status" value="1"/>
</dbReference>
<reference evidence="10 11" key="1">
    <citation type="submission" date="2019-07" db="EMBL/GenBank/DDBJ databases">
        <authorList>
            <person name="Jastrzebski P J."/>
            <person name="Paukszto L."/>
            <person name="Jastrzebski P J."/>
        </authorList>
    </citation>
    <scope>NUCLEOTIDE SEQUENCE [LARGE SCALE GENOMIC DNA]</scope>
    <source>
        <strain evidence="10 11">WMS-il1</strain>
    </source>
</reference>
<dbReference type="Pfam" id="PF00493">
    <property type="entry name" value="MCM"/>
    <property type="match status" value="1"/>
</dbReference>
<evidence type="ECO:0000256" key="5">
    <source>
        <dbReference type="ARBA" id="ARBA00022840"/>
    </source>
</evidence>
<dbReference type="InterPro" id="IPR041562">
    <property type="entry name" value="MCM_lid"/>
</dbReference>
<dbReference type="Pfam" id="PF17855">
    <property type="entry name" value="MCM_lid"/>
    <property type="match status" value="1"/>
</dbReference>
<evidence type="ECO:0000256" key="3">
    <source>
        <dbReference type="ARBA" id="ARBA00022741"/>
    </source>
</evidence>
<accession>A0A564Y0M8</accession>
<feature type="region of interest" description="Disordered" evidence="8">
    <location>
        <begin position="936"/>
        <end position="955"/>
    </location>
</feature>
<evidence type="ECO:0000256" key="4">
    <source>
        <dbReference type="ARBA" id="ARBA00022806"/>
    </source>
</evidence>
<keyword evidence="11" id="KW-1185">Reference proteome</keyword>
<evidence type="ECO:0000256" key="2">
    <source>
        <dbReference type="ARBA" id="ARBA00022705"/>
    </source>
</evidence>
<dbReference type="Pfam" id="PF17207">
    <property type="entry name" value="MCM_OB"/>
    <property type="match status" value="1"/>
</dbReference>
<feature type="domain" description="MCM C-terminal AAA(+) ATPase" evidence="9">
    <location>
        <begin position="290"/>
        <end position="508"/>
    </location>
</feature>
<dbReference type="GO" id="GO:0005634">
    <property type="term" value="C:nucleus"/>
    <property type="evidence" value="ECO:0007669"/>
    <property type="project" value="UniProtKB-SubCell"/>
</dbReference>
<dbReference type="InterPro" id="IPR012340">
    <property type="entry name" value="NA-bd_OB-fold"/>
</dbReference>
<dbReference type="GO" id="GO:0000724">
    <property type="term" value="P:double-strand break repair via homologous recombination"/>
    <property type="evidence" value="ECO:0007669"/>
    <property type="project" value="TreeGrafter"/>
</dbReference>
<dbReference type="SMART" id="SM00382">
    <property type="entry name" value="AAA"/>
    <property type="match status" value="1"/>
</dbReference>
<dbReference type="PROSITE" id="PS50051">
    <property type="entry name" value="MCM_2"/>
    <property type="match status" value="1"/>
</dbReference>
<evidence type="ECO:0000313" key="10">
    <source>
        <dbReference type="EMBL" id="VUZ40855.1"/>
    </source>
</evidence>
<keyword evidence="3 7" id="KW-0547">Nucleotide-binding</keyword>
<name>A0A564Y0M8_HYMDI</name>
<protein>
    <recommendedName>
        <fullName evidence="1">DNA helicase</fullName>
        <ecNumber evidence="1">3.6.4.12</ecNumber>
    </recommendedName>
</protein>
<dbReference type="Gene3D" id="2.40.50.140">
    <property type="entry name" value="Nucleic acid-binding proteins"/>
    <property type="match status" value="1"/>
</dbReference>
<evidence type="ECO:0000313" key="11">
    <source>
        <dbReference type="Proteomes" id="UP000321570"/>
    </source>
</evidence>
<dbReference type="GO" id="GO:0005524">
    <property type="term" value="F:ATP binding"/>
    <property type="evidence" value="ECO:0007669"/>
    <property type="project" value="UniProtKB-KW"/>
</dbReference>
<dbReference type="InterPro" id="IPR003593">
    <property type="entry name" value="AAA+_ATPase"/>
</dbReference>
<evidence type="ECO:0000256" key="1">
    <source>
        <dbReference type="ARBA" id="ARBA00012551"/>
    </source>
</evidence>
<evidence type="ECO:0000256" key="7">
    <source>
        <dbReference type="RuleBase" id="RU004070"/>
    </source>
</evidence>
<dbReference type="EMBL" id="CABIJS010000044">
    <property type="protein sequence ID" value="VUZ40855.1"/>
    <property type="molecule type" value="Genomic_DNA"/>
</dbReference>
<dbReference type="PANTHER" id="PTHR11630">
    <property type="entry name" value="DNA REPLICATION LICENSING FACTOR MCM FAMILY MEMBER"/>
    <property type="match status" value="1"/>
</dbReference>
<evidence type="ECO:0000259" key="9">
    <source>
        <dbReference type="PROSITE" id="PS50051"/>
    </source>
</evidence>
<dbReference type="InterPro" id="IPR018525">
    <property type="entry name" value="MCM_CS"/>
</dbReference>
<dbReference type="PRINTS" id="PR01657">
    <property type="entry name" value="MCMFAMILY"/>
</dbReference>
<dbReference type="AlphaFoldDB" id="A0A564Y0M8"/>
<dbReference type="SUPFAM" id="SSF52540">
    <property type="entry name" value="P-loop containing nucleoside triphosphate hydrolases"/>
    <property type="match status" value="1"/>
</dbReference>
<dbReference type="InterPro" id="IPR033762">
    <property type="entry name" value="MCM_OB"/>
</dbReference>
<feature type="region of interest" description="Disordered" evidence="8">
    <location>
        <begin position="869"/>
        <end position="905"/>
    </location>
</feature>
<dbReference type="EC" id="3.6.4.12" evidence="1"/>
<feature type="non-terminal residue" evidence="10">
    <location>
        <position position="1"/>
    </location>
</feature>
<dbReference type="PROSITE" id="PS00847">
    <property type="entry name" value="MCM_1"/>
    <property type="match status" value="1"/>
</dbReference>
<dbReference type="Gene3D" id="3.30.1640.10">
    <property type="entry name" value="mini-chromosome maintenance (MCM) complex, chain A, domain 1"/>
    <property type="match status" value="1"/>
</dbReference>
<keyword evidence="4" id="KW-0378">Hydrolase</keyword>
<dbReference type="SUPFAM" id="SSF50249">
    <property type="entry name" value="Nucleic acid-binding proteins"/>
    <property type="match status" value="1"/>
</dbReference>
<dbReference type="SMART" id="SM00350">
    <property type="entry name" value="MCM"/>
    <property type="match status" value="1"/>
</dbReference>
<dbReference type="InterPro" id="IPR027417">
    <property type="entry name" value="P-loop_NTPase"/>
</dbReference>
<sequence length="1031" mass="114322">KEYIDTIKNQLKSNETSSESNVFPLIVNFSSLCEFNSILSQHLLSSPFDTLSIFNTALTNIVLGLSQTIQKPTRCLVRIVSLPPVSEVFRSTVPQSDFVGRFFALQCTVTRVGTIQVVQLERTYTCTKCGHAITVEADFNQFYSISQPRRCTNIVAKCPSTSFNVISEKNSSSLHCFQEIRVNERLSCLSVGRMPKSMTCCLDADLVDSVRPGDDIILNGILAHRWRTPRVGAPCEIETVFRANSIENLSEMRFRGELGGDNFAQELGRRFKNYWKQTTSSGDFKLALRLRDEIVRNICPDVYGLYFVKLSLALVLVGAPPCSDKCDIQDTFTEATNQEKDERKDFRIRGNLHLLLVGEPSTAKSALLRTSCRLAGRAIFTAATGTTAAGLTAAAVRDSSGWALEAGALVLADGGVCAIDEFTSLRGADRAAVHEAMEQQTVSIAKAGLVARLNCRCAVIAASTLSSDDSNDASNILPTPLLSRFDLVWRLFDPVGCEAWDSAVAGHVLGFQSEERGDIEEGGQFKPVGRIAWTAEELRNYIAWVRGEFQPRLSKGAALLLQRYYELRRRTLQRVQGAEQDQAVAGRTTLRLLESLVRLTQAHARLMARDKTVIEDAVVAIWLMDCSIQSTFGRSASAVEIDGHCVTPEETVTRHGIENDFDDILSTIFDQLNIRPEELGSEWFGSDAGEVDFQPVCVSTQVARNQQKIAILNVSSFVGEEISKGPENAFNFDVDSFMPSGFDSFEKKQQKISEELGSDTSAGKSVKDVSKFVKSIKVSKDYNADEQLKSVPETDLTSTAHRLKETVNACELKDNGDSNISQKVPVRFSKSVRWVKDSKDSAVIEVPKSAPSEAESSRAFSFKKVSRNALDSSSGNHSSNESEYSFRSTSRVHHQKSESIKPLISSVNIPKSSESIENDSEYSFNSALKRNSLLESNDVRKSELSEPRVFSEPTPQAFSKLGSRIKSKLSRFAFVEDEQQSTPSPQRWMVDEKSPSSKRSKLLQDKRDLLNLQNLAPEDWNFGKIDPDFDF</sequence>
<organism evidence="10 11">
    <name type="scientific">Hymenolepis diminuta</name>
    <name type="common">Rat tapeworm</name>
    <dbReference type="NCBI Taxonomy" id="6216"/>
    <lineage>
        <taxon>Eukaryota</taxon>
        <taxon>Metazoa</taxon>
        <taxon>Spiralia</taxon>
        <taxon>Lophotrochozoa</taxon>
        <taxon>Platyhelminthes</taxon>
        <taxon>Cestoda</taxon>
        <taxon>Eucestoda</taxon>
        <taxon>Cyclophyllidea</taxon>
        <taxon>Hymenolepididae</taxon>
        <taxon>Hymenolepis</taxon>
    </lineage>
</organism>
<feature type="compositionally biased region" description="Basic and acidic residues" evidence="8">
    <location>
        <begin position="937"/>
        <end position="946"/>
    </location>
</feature>
<dbReference type="GO" id="GO:0017116">
    <property type="term" value="F:single-stranded DNA helicase activity"/>
    <property type="evidence" value="ECO:0007669"/>
    <property type="project" value="TreeGrafter"/>
</dbReference>
<dbReference type="Proteomes" id="UP000321570">
    <property type="component" value="Unassembled WGS sequence"/>
</dbReference>
<feature type="region of interest" description="Disordered" evidence="8">
    <location>
        <begin position="975"/>
        <end position="1001"/>
    </location>
</feature>
<comment type="similarity">
    <text evidence="7">Belongs to the MCM family.</text>
</comment>
<keyword evidence="2" id="KW-0235">DNA replication</keyword>
<dbReference type="InterPro" id="IPR031327">
    <property type="entry name" value="MCM"/>
</dbReference>
<keyword evidence="4" id="KW-0347">Helicase</keyword>
<feature type="compositionally biased region" description="Low complexity" evidence="8">
    <location>
        <begin position="872"/>
        <end position="885"/>
    </location>
</feature>
<dbReference type="Gene3D" id="2.20.28.10">
    <property type="match status" value="1"/>
</dbReference>
<dbReference type="GO" id="GO:0016787">
    <property type="term" value="F:hydrolase activity"/>
    <property type="evidence" value="ECO:0007669"/>
    <property type="project" value="UniProtKB-KW"/>
</dbReference>